<dbReference type="EMBL" id="JAWNFY010000001">
    <property type="protein sequence ID" value="MDY5145522.1"/>
    <property type="molecule type" value="Genomic_DNA"/>
</dbReference>
<dbReference type="PANTHER" id="PTHR43385:SF1">
    <property type="entry name" value="RIBOFLAVIN TRANSPORTER RIBJ"/>
    <property type="match status" value="1"/>
</dbReference>
<evidence type="ECO:0000256" key="5">
    <source>
        <dbReference type="ARBA" id="ARBA00023136"/>
    </source>
</evidence>
<dbReference type="InterPro" id="IPR011701">
    <property type="entry name" value="MFS"/>
</dbReference>
<keyword evidence="2" id="KW-0813">Transport</keyword>
<evidence type="ECO:0000256" key="4">
    <source>
        <dbReference type="ARBA" id="ARBA00022989"/>
    </source>
</evidence>
<feature type="transmembrane region" description="Helical" evidence="6">
    <location>
        <begin position="12"/>
        <end position="33"/>
    </location>
</feature>
<evidence type="ECO:0000256" key="6">
    <source>
        <dbReference type="SAM" id="Phobius"/>
    </source>
</evidence>
<dbReference type="InterPro" id="IPR052983">
    <property type="entry name" value="MFS_Riboflavin_Transporter"/>
</dbReference>
<evidence type="ECO:0000259" key="7">
    <source>
        <dbReference type="PROSITE" id="PS50850"/>
    </source>
</evidence>
<sequence>MGTIVSTPNRWLVLISGSVFTFALSGTSAFSVFVSPLMEETSWDMGQITLAFTLYNIFIAVMGIIVGTVAHKIVPHRIVFTGSLFFGAGWILTGFATSVAMMWLTFGVLAGIGGGMIYNYTITSVLKWFPDRRGLASGLVIGFAAVGPVFAAPVATAVIEAKSVFAGFIVLGIVYAILMFIFAAFVRPPAEGYIPAGWTPPSTDSSVPGGVQLTWREMMKTSTFWLLFFVFVGAGTSYMMMLGAAATIGKEQAGMSVELATISVTVVALSNFIGRMIFGALSDKLGREITLMIAMAVNVAAMLSMSVVTNAGLFLALMALVGASGGALLALFPALVSDQFGAKYSTLNYAIMFTAYSVAALIAPQLAAFYRQSGNYAPAFMWAAVLTVAAIAALGIVMKKGSVSQRRSK</sequence>
<dbReference type="GeneID" id="92814047"/>
<accession>A0AAW9HF88</accession>
<keyword evidence="10" id="KW-1185">Reference proteome</keyword>
<proteinExistence type="predicted"/>
<name>A0AAW9HF88_9ACTO</name>
<gene>
    <name evidence="8" type="ORF">R6G74_03990</name>
    <name evidence="9" type="ORF">R6P33_00600</name>
</gene>
<comment type="caution">
    <text evidence="8">The sequence shown here is derived from an EMBL/GenBank/DDBJ whole genome shotgun (WGS) entry which is preliminary data.</text>
</comment>
<dbReference type="SUPFAM" id="SSF103473">
    <property type="entry name" value="MFS general substrate transporter"/>
    <property type="match status" value="1"/>
</dbReference>
<dbReference type="InterPro" id="IPR036259">
    <property type="entry name" value="MFS_trans_sf"/>
</dbReference>
<feature type="transmembrane region" description="Helical" evidence="6">
    <location>
        <begin position="314"/>
        <end position="335"/>
    </location>
</feature>
<evidence type="ECO:0000313" key="11">
    <source>
        <dbReference type="Proteomes" id="UP001288320"/>
    </source>
</evidence>
<dbReference type="GO" id="GO:0005886">
    <property type="term" value="C:plasma membrane"/>
    <property type="evidence" value="ECO:0007669"/>
    <property type="project" value="UniProtKB-SubCell"/>
</dbReference>
<feature type="transmembrane region" description="Helical" evidence="6">
    <location>
        <begin position="134"/>
        <end position="159"/>
    </location>
</feature>
<feature type="transmembrane region" description="Helical" evidence="6">
    <location>
        <begin position="347"/>
        <end position="367"/>
    </location>
</feature>
<feature type="transmembrane region" description="Helical" evidence="6">
    <location>
        <begin position="260"/>
        <end position="278"/>
    </location>
</feature>
<dbReference type="GO" id="GO:0022857">
    <property type="term" value="F:transmembrane transporter activity"/>
    <property type="evidence" value="ECO:0007669"/>
    <property type="project" value="InterPro"/>
</dbReference>
<evidence type="ECO:0000313" key="8">
    <source>
        <dbReference type="EMBL" id="MDY5140474.1"/>
    </source>
</evidence>
<evidence type="ECO:0000313" key="10">
    <source>
        <dbReference type="Proteomes" id="UP001284901"/>
    </source>
</evidence>
<feature type="domain" description="Major facilitator superfamily (MFS) profile" evidence="7">
    <location>
        <begin position="11"/>
        <end position="407"/>
    </location>
</feature>
<dbReference type="Proteomes" id="UP001288320">
    <property type="component" value="Unassembled WGS sequence"/>
</dbReference>
<evidence type="ECO:0000256" key="1">
    <source>
        <dbReference type="ARBA" id="ARBA00004651"/>
    </source>
</evidence>
<keyword evidence="4 6" id="KW-1133">Transmembrane helix</keyword>
<evidence type="ECO:0000313" key="9">
    <source>
        <dbReference type="EMBL" id="MDY5145522.1"/>
    </source>
</evidence>
<feature type="transmembrane region" description="Helical" evidence="6">
    <location>
        <begin position="102"/>
        <end position="122"/>
    </location>
</feature>
<comment type="subcellular location">
    <subcellularLocation>
        <location evidence="1">Cell membrane</location>
        <topology evidence="1">Multi-pass membrane protein</topology>
    </subcellularLocation>
</comment>
<dbReference type="PANTHER" id="PTHR43385">
    <property type="entry name" value="RIBOFLAVIN TRANSPORTER RIBJ"/>
    <property type="match status" value="1"/>
</dbReference>
<feature type="transmembrane region" description="Helical" evidence="6">
    <location>
        <begin position="224"/>
        <end position="248"/>
    </location>
</feature>
<dbReference type="EMBL" id="JAWNFV010000006">
    <property type="protein sequence ID" value="MDY5140474.1"/>
    <property type="molecule type" value="Genomic_DNA"/>
</dbReference>
<organism evidence="8 11">
    <name type="scientific">Actinotignum timonense</name>
    <dbReference type="NCBI Taxonomy" id="1870995"/>
    <lineage>
        <taxon>Bacteria</taxon>
        <taxon>Bacillati</taxon>
        <taxon>Actinomycetota</taxon>
        <taxon>Actinomycetes</taxon>
        <taxon>Actinomycetales</taxon>
        <taxon>Actinomycetaceae</taxon>
        <taxon>Actinotignum</taxon>
    </lineage>
</organism>
<keyword evidence="3 6" id="KW-0812">Transmembrane</keyword>
<dbReference type="PROSITE" id="PS50850">
    <property type="entry name" value="MFS"/>
    <property type="match status" value="1"/>
</dbReference>
<dbReference type="RefSeq" id="WP_180948622.1">
    <property type="nucleotide sequence ID" value="NZ_CAUPFC010000002.1"/>
</dbReference>
<dbReference type="Proteomes" id="UP001284901">
    <property type="component" value="Unassembled WGS sequence"/>
</dbReference>
<dbReference type="AlphaFoldDB" id="A0AAW9HF88"/>
<evidence type="ECO:0000256" key="3">
    <source>
        <dbReference type="ARBA" id="ARBA00022692"/>
    </source>
</evidence>
<dbReference type="Pfam" id="PF07690">
    <property type="entry name" value="MFS_1"/>
    <property type="match status" value="1"/>
</dbReference>
<protein>
    <submittedName>
        <fullName evidence="8">OFA family MFS transporter</fullName>
    </submittedName>
</protein>
<feature type="transmembrane region" description="Helical" evidence="6">
    <location>
        <begin position="165"/>
        <end position="186"/>
    </location>
</feature>
<keyword evidence="5 6" id="KW-0472">Membrane</keyword>
<reference evidence="8 10" key="1">
    <citation type="submission" date="2023-10" db="EMBL/GenBank/DDBJ databases">
        <title>Whole Genome based description of the genera Actinobaculum and Actinotignum reveals a complex phylogenetic relationship within the species included in the genus Actinotignum.</title>
        <authorList>
            <person name="Jensen C.S."/>
            <person name="Dargis R."/>
            <person name="Kemp M."/>
            <person name="Christensen J.J."/>
        </authorList>
    </citation>
    <scope>NUCLEOTIDE SEQUENCE</scope>
    <source>
        <strain evidence="9 10">SLA_B089</strain>
        <strain evidence="8">SLA_B245</strain>
    </source>
</reference>
<feature type="transmembrane region" description="Helical" evidence="6">
    <location>
        <begin position="78"/>
        <end position="96"/>
    </location>
</feature>
<feature type="transmembrane region" description="Helical" evidence="6">
    <location>
        <begin position="290"/>
        <end position="308"/>
    </location>
</feature>
<dbReference type="CDD" id="cd17353">
    <property type="entry name" value="MFS_OFA_like"/>
    <property type="match status" value="1"/>
</dbReference>
<feature type="transmembrane region" description="Helical" evidence="6">
    <location>
        <begin position="379"/>
        <end position="398"/>
    </location>
</feature>
<dbReference type="Gene3D" id="1.20.1250.20">
    <property type="entry name" value="MFS general substrate transporter like domains"/>
    <property type="match status" value="2"/>
</dbReference>
<evidence type="ECO:0000256" key="2">
    <source>
        <dbReference type="ARBA" id="ARBA00022448"/>
    </source>
</evidence>
<dbReference type="InterPro" id="IPR020846">
    <property type="entry name" value="MFS_dom"/>
</dbReference>
<feature type="transmembrane region" description="Helical" evidence="6">
    <location>
        <begin position="45"/>
        <end position="66"/>
    </location>
</feature>